<dbReference type="RefSeq" id="XP_053580794.1">
    <property type="nucleotide sequence ID" value="XM_053731881.1"/>
</dbReference>
<organism evidence="2 3">
    <name type="scientific">Caenorhabditis remanei</name>
    <name type="common">Caenorhabditis vulgaris</name>
    <dbReference type="NCBI Taxonomy" id="31234"/>
    <lineage>
        <taxon>Eukaryota</taxon>
        <taxon>Metazoa</taxon>
        <taxon>Ecdysozoa</taxon>
        <taxon>Nematoda</taxon>
        <taxon>Chromadorea</taxon>
        <taxon>Rhabditida</taxon>
        <taxon>Rhabditina</taxon>
        <taxon>Rhabditomorpha</taxon>
        <taxon>Rhabditoidea</taxon>
        <taxon>Rhabditidae</taxon>
        <taxon>Peloderinae</taxon>
        <taxon>Caenorhabditis</taxon>
    </lineage>
</organism>
<evidence type="ECO:0000256" key="1">
    <source>
        <dbReference type="SAM" id="MobiDB-lite"/>
    </source>
</evidence>
<dbReference type="Proteomes" id="UP000483820">
    <property type="component" value="Chromosome V"/>
</dbReference>
<protein>
    <submittedName>
        <fullName evidence="2">Uncharacterized protein</fullName>
    </submittedName>
</protein>
<dbReference type="EMBL" id="WUAV01000005">
    <property type="protein sequence ID" value="KAF1750539.1"/>
    <property type="molecule type" value="Genomic_DNA"/>
</dbReference>
<feature type="region of interest" description="Disordered" evidence="1">
    <location>
        <begin position="130"/>
        <end position="174"/>
    </location>
</feature>
<dbReference type="GeneID" id="78776481"/>
<dbReference type="AlphaFoldDB" id="A0A6A5G7S3"/>
<sequence>MLEFDEVGTSTPQPSLQSRMASAAASSDYYCMTFDEPEEMDDVTLNSSSAATSKRPSDCSLDEAVRGAHKQTQLLAQQNMDLNDKLTRQSEELTEARAQLRGYSGPLGLGEHEQQEVCRGMSPAKSLLSSITDSDAVDGGVGASGDYSSRRHRHRRPADLEPPPSSSASCSSGASSVYHSLNTSQWHWSHVSSSTPKLSTSTPLSTASTTSSTATTARQFVYPPNVNAFYSLRDAMGTLLSQLARSLGLASSSP</sequence>
<accession>A0A6A5G7S3</accession>
<reference evidence="2 3" key="1">
    <citation type="submission" date="2019-12" db="EMBL/GenBank/DDBJ databases">
        <title>Chromosome-level assembly of the Caenorhabditis remanei genome.</title>
        <authorList>
            <person name="Teterina A.A."/>
            <person name="Willis J.H."/>
            <person name="Phillips P.C."/>
        </authorList>
    </citation>
    <scope>NUCLEOTIDE SEQUENCE [LARGE SCALE GENOMIC DNA]</scope>
    <source>
        <strain evidence="2 3">PX506</strain>
        <tissue evidence="2">Whole organism</tissue>
    </source>
</reference>
<evidence type="ECO:0000313" key="3">
    <source>
        <dbReference type="Proteomes" id="UP000483820"/>
    </source>
</evidence>
<gene>
    <name evidence="2" type="ORF">GCK72_017089</name>
</gene>
<feature type="region of interest" description="Disordered" evidence="1">
    <location>
        <begin position="192"/>
        <end position="214"/>
    </location>
</feature>
<feature type="compositionally biased region" description="Polar residues" evidence="1">
    <location>
        <begin position="8"/>
        <end position="20"/>
    </location>
</feature>
<dbReference type="CTD" id="78776481"/>
<comment type="caution">
    <text evidence="2">The sequence shown here is derived from an EMBL/GenBank/DDBJ whole genome shotgun (WGS) entry which is preliminary data.</text>
</comment>
<feature type="region of interest" description="Disordered" evidence="1">
    <location>
        <begin position="1"/>
        <end position="22"/>
    </location>
</feature>
<name>A0A6A5G7S3_CAERE</name>
<evidence type="ECO:0000313" key="2">
    <source>
        <dbReference type="EMBL" id="KAF1750539.1"/>
    </source>
</evidence>
<dbReference type="KEGG" id="crq:GCK72_017089"/>
<proteinExistence type="predicted"/>